<dbReference type="PANTHER" id="PTHR43179:SF12">
    <property type="entry name" value="GALACTOFURANOSYLTRANSFERASE GLFT2"/>
    <property type="match status" value="1"/>
</dbReference>
<protein>
    <submittedName>
        <fullName evidence="6">Glycosyl transferase family 2</fullName>
    </submittedName>
</protein>
<evidence type="ECO:0000256" key="2">
    <source>
        <dbReference type="ARBA" id="ARBA00006739"/>
    </source>
</evidence>
<comment type="pathway">
    <text evidence="1">Cell wall biogenesis; cell wall polysaccharide biosynthesis.</text>
</comment>
<dbReference type="EMBL" id="CACRTR010000008">
    <property type="protein sequence ID" value="VYU22452.1"/>
    <property type="molecule type" value="Genomic_DNA"/>
</dbReference>
<name>A0A6N3D2E7_EUBLI</name>
<comment type="similarity">
    <text evidence="2">Belongs to the glycosyltransferase 2 family.</text>
</comment>
<gene>
    <name evidence="6" type="ORF">ELLFYP34_02983</name>
</gene>
<evidence type="ECO:0000256" key="4">
    <source>
        <dbReference type="ARBA" id="ARBA00022679"/>
    </source>
</evidence>
<feature type="domain" description="Glycosyltransferase 2-like" evidence="5">
    <location>
        <begin position="8"/>
        <end position="110"/>
    </location>
</feature>
<dbReference type="Pfam" id="PF00535">
    <property type="entry name" value="Glycos_transf_2"/>
    <property type="match status" value="1"/>
</dbReference>
<dbReference type="GO" id="GO:0016757">
    <property type="term" value="F:glycosyltransferase activity"/>
    <property type="evidence" value="ECO:0007669"/>
    <property type="project" value="UniProtKB-KW"/>
</dbReference>
<reference evidence="6" key="1">
    <citation type="submission" date="2019-11" db="EMBL/GenBank/DDBJ databases">
        <authorList>
            <person name="Feng L."/>
        </authorList>
    </citation>
    <scope>NUCLEOTIDE SEQUENCE</scope>
    <source>
        <strain evidence="6">ElimosumLFYP34</strain>
    </source>
</reference>
<evidence type="ECO:0000313" key="6">
    <source>
        <dbReference type="EMBL" id="VYU22452.1"/>
    </source>
</evidence>
<dbReference type="SUPFAM" id="SSF53448">
    <property type="entry name" value="Nucleotide-diphospho-sugar transferases"/>
    <property type="match status" value="1"/>
</dbReference>
<dbReference type="AlphaFoldDB" id="A0A6N3D2E7"/>
<accession>A0A6N3D2E7</accession>
<dbReference type="InterPro" id="IPR001173">
    <property type="entry name" value="Glyco_trans_2-like"/>
</dbReference>
<dbReference type="InterPro" id="IPR029044">
    <property type="entry name" value="Nucleotide-diphossugar_trans"/>
</dbReference>
<keyword evidence="3" id="KW-0328">Glycosyltransferase</keyword>
<dbReference type="Gene3D" id="3.90.550.10">
    <property type="entry name" value="Spore Coat Polysaccharide Biosynthesis Protein SpsA, Chain A"/>
    <property type="match status" value="1"/>
</dbReference>
<keyword evidence="4 6" id="KW-0808">Transferase</keyword>
<organism evidence="6">
    <name type="scientific">Eubacterium limosum</name>
    <dbReference type="NCBI Taxonomy" id="1736"/>
    <lineage>
        <taxon>Bacteria</taxon>
        <taxon>Bacillati</taxon>
        <taxon>Bacillota</taxon>
        <taxon>Clostridia</taxon>
        <taxon>Eubacteriales</taxon>
        <taxon>Eubacteriaceae</taxon>
        <taxon>Eubacterium</taxon>
    </lineage>
</organism>
<sequence>MKYDFIFVVVCYINSNDLENFLKSLNKIKNKYKVIVINNYYNEKTKTKIEDVSLSYGCAFFNSRNKGYGTGNNIGIKYALKNYLFDYLIICNPDTEILFLDKKMLEGMETYIIAPEIRNLRKKRQNPHTAIYLNFIEKLEYFGFTINIKFLYLGIILNKIVRFLYVSLNFYKMFYPIFAPHGSFIIFSKKSLEILKDVFDEKMFLYCEESEIGRRAKKNKIPIIYNKKIKIFHKEDGSVSLIEKKTIDKYIKESYIYYYLKWNTKG</sequence>
<evidence type="ECO:0000256" key="1">
    <source>
        <dbReference type="ARBA" id="ARBA00004776"/>
    </source>
</evidence>
<dbReference type="PANTHER" id="PTHR43179">
    <property type="entry name" value="RHAMNOSYLTRANSFERASE WBBL"/>
    <property type="match status" value="1"/>
</dbReference>
<proteinExistence type="inferred from homology"/>
<evidence type="ECO:0000256" key="3">
    <source>
        <dbReference type="ARBA" id="ARBA00022676"/>
    </source>
</evidence>
<evidence type="ECO:0000259" key="5">
    <source>
        <dbReference type="Pfam" id="PF00535"/>
    </source>
</evidence>